<dbReference type="RefSeq" id="WP_176007853.1">
    <property type="nucleotide sequence ID" value="NZ_CP041372.2"/>
</dbReference>
<dbReference type="InterPro" id="IPR012341">
    <property type="entry name" value="6hp_glycosidase-like_sf"/>
</dbReference>
<dbReference type="Gene3D" id="1.50.10.10">
    <property type="match status" value="1"/>
</dbReference>
<gene>
    <name evidence="1" type="ORF">FLK61_23755</name>
</gene>
<dbReference type="SUPFAM" id="SSF48208">
    <property type="entry name" value="Six-hairpin glycosidases"/>
    <property type="match status" value="1"/>
</dbReference>
<dbReference type="AlphaFoldDB" id="A0A859F9M5"/>
<keyword evidence="2" id="KW-1185">Reference proteome</keyword>
<dbReference type="GO" id="GO:0005975">
    <property type="term" value="P:carbohydrate metabolic process"/>
    <property type="evidence" value="ECO:0007669"/>
    <property type="project" value="InterPro"/>
</dbReference>
<accession>A0A859F9M5</accession>
<evidence type="ECO:0000313" key="2">
    <source>
        <dbReference type="Proteomes" id="UP000318138"/>
    </source>
</evidence>
<name>A0A859F9M5_9BACI</name>
<organism evidence="1 2">
    <name type="scientific">Paenalkalicoccus suaedae</name>
    <dbReference type="NCBI Taxonomy" id="2592382"/>
    <lineage>
        <taxon>Bacteria</taxon>
        <taxon>Bacillati</taxon>
        <taxon>Bacillota</taxon>
        <taxon>Bacilli</taxon>
        <taxon>Bacillales</taxon>
        <taxon>Bacillaceae</taxon>
        <taxon>Paenalkalicoccus</taxon>
    </lineage>
</organism>
<sequence>MRKYLLIFLLAVVVVALIFARSEEDMESYEVLAMVDDAYTDDAGRIRAYGDDADTTYLSETVGLYLEFLAREGEEERFREQVMVLERDFIRTTADGAFILWELGAANQVNALIDDVRIVEALEAGAIAFEEPRFQELADELRQSVQGTMVEDGMVYDFYDWELGLRSQTFHLKYGVSSYTEGWGLADQTSIYEEATSTPFFDEVYEEERGVYPAGDVVHLVDQLLIAMEAERLGVSSEFSTWLLQEWREGMIYGQYDRETRQPVVNHESAAVYGLASRYMSQLGEATIAHDMHIRAVELVEATSPEDVHFFDLIFSVKSE</sequence>
<dbReference type="EMBL" id="CP041372">
    <property type="protein sequence ID" value="QKS69809.1"/>
    <property type="molecule type" value="Genomic_DNA"/>
</dbReference>
<dbReference type="InterPro" id="IPR008928">
    <property type="entry name" value="6-hairpin_glycosidase_sf"/>
</dbReference>
<evidence type="ECO:0000313" key="1">
    <source>
        <dbReference type="EMBL" id="QKS69809.1"/>
    </source>
</evidence>
<protein>
    <submittedName>
        <fullName evidence="1">Uncharacterized protein</fullName>
    </submittedName>
</protein>
<reference evidence="2" key="1">
    <citation type="submission" date="2019-07" db="EMBL/GenBank/DDBJ databases">
        <title>Bacillus alkalisoli sp. nov. isolated from saline soil.</title>
        <authorList>
            <person name="Sun J.-Q."/>
            <person name="Xu L."/>
        </authorList>
    </citation>
    <scope>NUCLEOTIDE SEQUENCE [LARGE SCALE GENOMIC DNA]</scope>
    <source>
        <strain evidence="2">M4U3P1</strain>
    </source>
</reference>
<dbReference type="Proteomes" id="UP000318138">
    <property type="component" value="Chromosome"/>
</dbReference>
<proteinExistence type="predicted"/>
<dbReference type="KEGG" id="psua:FLK61_23755"/>